<reference evidence="1 2" key="1">
    <citation type="journal article" date="2021" name="Hortic Res">
        <title>High-quality reference genome and annotation aids understanding of berry development for evergreen blueberry (Vaccinium darrowii).</title>
        <authorList>
            <person name="Yu J."/>
            <person name="Hulse-Kemp A.M."/>
            <person name="Babiker E."/>
            <person name="Staton M."/>
        </authorList>
    </citation>
    <scope>NUCLEOTIDE SEQUENCE [LARGE SCALE GENOMIC DNA]</scope>
    <source>
        <strain evidence="2">cv. NJ 8807/NJ 8810</strain>
        <tissue evidence="1">Young leaf</tissue>
    </source>
</reference>
<keyword evidence="2" id="KW-1185">Reference proteome</keyword>
<evidence type="ECO:0000313" key="1">
    <source>
        <dbReference type="EMBL" id="KAH7846085.1"/>
    </source>
</evidence>
<accession>A0ACB7XZG0</accession>
<organism evidence="1 2">
    <name type="scientific">Vaccinium darrowii</name>
    <dbReference type="NCBI Taxonomy" id="229202"/>
    <lineage>
        <taxon>Eukaryota</taxon>
        <taxon>Viridiplantae</taxon>
        <taxon>Streptophyta</taxon>
        <taxon>Embryophyta</taxon>
        <taxon>Tracheophyta</taxon>
        <taxon>Spermatophyta</taxon>
        <taxon>Magnoliopsida</taxon>
        <taxon>eudicotyledons</taxon>
        <taxon>Gunneridae</taxon>
        <taxon>Pentapetalae</taxon>
        <taxon>asterids</taxon>
        <taxon>Ericales</taxon>
        <taxon>Ericaceae</taxon>
        <taxon>Vaccinioideae</taxon>
        <taxon>Vaccinieae</taxon>
        <taxon>Vaccinium</taxon>
    </lineage>
</organism>
<protein>
    <submittedName>
        <fullName evidence="1">Uncharacterized protein</fullName>
    </submittedName>
</protein>
<comment type="caution">
    <text evidence="1">The sequence shown here is derived from an EMBL/GenBank/DDBJ whole genome shotgun (WGS) entry which is preliminary data.</text>
</comment>
<dbReference type="EMBL" id="CM037155">
    <property type="protein sequence ID" value="KAH7846085.1"/>
    <property type="molecule type" value="Genomic_DNA"/>
</dbReference>
<evidence type="ECO:0000313" key="2">
    <source>
        <dbReference type="Proteomes" id="UP000828048"/>
    </source>
</evidence>
<dbReference type="Proteomes" id="UP000828048">
    <property type="component" value="Chromosome 5"/>
</dbReference>
<name>A0ACB7XZG0_9ERIC</name>
<sequence>MVADRFQRSTSTISAHFKLMRRAICNLAPHIIRPPDLHVTPPEILNDDRHFPWFQDCVGAIDETQIEAWVPRNRQVASRGRKPTITQNVMAVCSFDMKFTYVYPGWEGSAHNGRVFNAAVSNPANNFPYPPINKYYVVDAGYTNMLGYLAPYRGRRYHKDEFNGTNTVFCTPMELFNYKHSSLRNVIEWCFGVLKGRGIDEFFEGFTDPFEWEGGNDNQGNAGNMVGVEPINVSPQNIQLMAQRREQMAFKCNYCH</sequence>
<proteinExistence type="predicted"/>
<gene>
    <name evidence="1" type="ORF">Vadar_009552</name>
</gene>